<keyword evidence="6 7" id="KW-0472">Membrane</keyword>
<dbReference type="GO" id="GO:0016192">
    <property type="term" value="P:vesicle-mediated transport"/>
    <property type="evidence" value="ECO:0007669"/>
    <property type="project" value="TreeGrafter"/>
</dbReference>
<keyword evidence="4" id="KW-0256">Endoplasmic reticulum</keyword>
<dbReference type="InParanoid" id="C1E324"/>
<keyword evidence="9" id="KW-1185">Reference proteome</keyword>
<comment type="subcellular location">
    <subcellularLocation>
        <location evidence="1">Endoplasmic reticulum membrane</location>
        <topology evidence="1">Multi-pass membrane protein</topology>
    </subcellularLocation>
</comment>
<feature type="transmembrane region" description="Helical" evidence="7">
    <location>
        <begin position="39"/>
        <end position="57"/>
    </location>
</feature>
<evidence type="ECO:0000256" key="5">
    <source>
        <dbReference type="ARBA" id="ARBA00022989"/>
    </source>
</evidence>
<evidence type="ECO:0000256" key="7">
    <source>
        <dbReference type="SAM" id="Phobius"/>
    </source>
</evidence>
<dbReference type="PANTHER" id="PTHR20955">
    <property type="entry name" value="PROTEIN JAGUNAL HOMOLOG 1"/>
    <property type="match status" value="1"/>
</dbReference>
<dbReference type="GeneID" id="8242374"/>
<protein>
    <submittedName>
        <fullName evidence="8">Uncharacterized protein</fullName>
    </submittedName>
</protein>
<reference evidence="8 9" key="1">
    <citation type="journal article" date="2009" name="Science">
        <title>Green evolution and dynamic adaptations revealed by genomes of the marine picoeukaryotes Micromonas.</title>
        <authorList>
            <person name="Worden A.Z."/>
            <person name="Lee J.H."/>
            <person name="Mock T."/>
            <person name="Rouze P."/>
            <person name="Simmons M.P."/>
            <person name="Aerts A.L."/>
            <person name="Allen A.E."/>
            <person name="Cuvelier M.L."/>
            <person name="Derelle E."/>
            <person name="Everett M.V."/>
            <person name="Foulon E."/>
            <person name="Grimwood J."/>
            <person name="Gundlach H."/>
            <person name="Henrissat B."/>
            <person name="Napoli C."/>
            <person name="McDonald S.M."/>
            <person name="Parker M.S."/>
            <person name="Rombauts S."/>
            <person name="Salamov A."/>
            <person name="Von Dassow P."/>
            <person name="Badger J.H."/>
            <person name="Coutinho P.M."/>
            <person name="Demir E."/>
            <person name="Dubchak I."/>
            <person name="Gentemann C."/>
            <person name="Eikrem W."/>
            <person name="Gready J.E."/>
            <person name="John U."/>
            <person name="Lanier W."/>
            <person name="Lindquist E.A."/>
            <person name="Lucas S."/>
            <person name="Mayer K.F."/>
            <person name="Moreau H."/>
            <person name="Not F."/>
            <person name="Otillar R."/>
            <person name="Panaud O."/>
            <person name="Pangilinan J."/>
            <person name="Paulsen I."/>
            <person name="Piegu B."/>
            <person name="Poliakov A."/>
            <person name="Robbens S."/>
            <person name="Schmutz J."/>
            <person name="Toulza E."/>
            <person name="Wyss T."/>
            <person name="Zelensky A."/>
            <person name="Zhou K."/>
            <person name="Armbrust E.V."/>
            <person name="Bhattacharya D."/>
            <person name="Goodenough U.W."/>
            <person name="Van de Peer Y."/>
            <person name="Grigoriev I.V."/>
        </authorList>
    </citation>
    <scope>NUCLEOTIDE SEQUENCE [LARGE SCALE GENOMIC DNA]</scope>
    <source>
        <strain evidence="9">RCC299 / NOUM17</strain>
    </source>
</reference>
<dbReference type="GO" id="GO:0007029">
    <property type="term" value="P:endoplasmic reticulum organization"/>
    <property type="evidence" value="ECO:0007669"/>
    <property type="project" value="InterPro"/>
</dbReference>
<keyword evidence="5 7" id="KW-1133">Transmembrane helix</keyword>
<keyword evidence="3 7" id="KW-0812">Transmembrane</keyword>
<evidence type="ECO:0000313" key="9">
    <source>
        <dbReference type="Proteomes" id="UP000002009"/>
    </source>
</evidence>
<feature type="transmembrane region" description="Helical" evidence="7">
    <location>
        <begin position="108"/>
        <end position="127"/>
    </location>
</feature>
<evidence type="ECO:0000256" key="3">
    <source>
        <dbReference type="ARBA" id="ARBA00022692"/>
    </source>
</evidence>
<dbReference type="RefSeq" id="XP_002500759.1">
    <property type="nucleotide sequence ID" value="XM_002500713.1"/>
</dbReference>
<sequence length="190" mass="20041">MASKGGTRAAGTDGNDFQYRQRVDSKYQKAAVARKSIKSALSALVVFHPLMAAWAVLPSTLTGAELDEYNVPFSSLAFVGFVLVVTTMSMVGSNKTIQPENLESMCKAILVTGVLNLTAGVLMRVQVDDENLLMRRFADLVARETGAKDSAALTPVATAIELGLLVAGLLLALAVSKHGKALASTASKTR</sequence>
<dbReference type="OMA" id="KLNARWL"/>
<dbReference type="FunCoup" id="C1E324">
    <property type="interactions" value="321"/>
</dbReference>
<dbReference type="OrthoDB" id="8914197at2759"/>
<accession>C1E324</accession>
<dbReference type="KEGG" id="mis:MICPUN_57452"/>
<dbReference type="GO" id="GO:0005789">
    <property type="term" value="C:endoplasmic reticulum membrane"/>
    <property type="evidence" value="ECO:0007669"/>
    <property type="project" value="UniProtKB-SubCell"/>
</dbReference>
<feature type="transmembrane region" description="Helical" evidence="7">
    <location>
        <begin position="152"/>
        <end position="175"/>
    </location>
</feature>
<dbReference type="InterPro" id="IPR009787">
    <property type="entry name" value="Jagunal"/>
</dbReference>
<name>C1E324_MICCC</name>
<proteinExistence type="inferred from homology"/>
<comment type="similarity">
    <text evidence="2">Belongs to the jagunal family.</text>
</comment>
<evidence type="ECO:0000256" key="1">
    <source>
        <dbReference type="ARBA" id="ARBA00004477"/>
    </source>
</evidence>
<evidence type="ECO:0000256" key="4">
    <source>
        <dbReference type="ARBA" id="ARBA00022824"/>
    </source>
</evidence>
<dbReference type="AlphaFoldDB" id="C1E324"/>
<dbReference type="Pfam" id="PF07086">
    <property type="entry name" value="Jagunal"/>
    <property type="match status" value="1"/>
</dbReference>
<organism evidence="8 9">
    <name type="scientific">Micromonas commoda (strain RCC299 / NOUM17 / CCMP2709)</name>
    <name type="common">Picoplanktonic green alga</name>
    <dbReference type="NCBI Taxonomy" id="296587"/>
    <lineage>
        <taxon>Eukaryota</taxon>
        <taxon>Viridiplantae</taxon>
        <taxon>Chlorophyta</taxon>
        <taxon>Mamiellophyceae</taxon>
        <taxon>Mamiellales</taxon>
        <taxon>Mamiellaceae</taxon>
        <taxon>Micromonas</taxon>
    </lineage>
</organism>
<dbReference type="Proteomes" id="UP000002009">
    <property type="component" value="Chromosome 3"/>
</dbReference>
<feature type="transmembrane region" description="Helical" evidence="7">
    <location>
        <begin position="69"/>
        <end position="88"/>
    </location>
</feature>
<dbReference type="PANTHER" id="PTHR20955:SF1">
    <property type="entry name" value="PROTEIN JAGUNAL HOMOLOG 1"/>
    <property type="match status" value="1"/>
</dbReference>
<evidence type="ECO:0000256" key="2">
    <source>
        <dbReference type="ARBA" id="ARBA00008462"/>
    </source>
</evidence>
<dbReference type="EMBL" id="CP001324">
    <property type="protein sequence ID" value="ACO62017.1"/>
    <property type="molecule type" value="Genomic_DNA"/>
</dbReference>
<evidence type="ECO:0000256" key="6">
    <source>
        <dbReference type="ARBA" id="ARBA00023136"/>
    </source>
</evidence>
<evidence type="ECO:0000313" key="8">
    <source>
        <dbReference type="EMBL" id="ACO62017.1"/>
    </source>
</evidence>
<gene>
    <name evidence="8" type="ORF">MICPUN_57452</name>
</gene>